<reference evidence="2 3" key="1">
    <citation type="submission" date="2019-06" db="EMBL/GenBank/DDBJ databases">
        <title>Genome Sequence of the Brown Rot Fungal Pathogen Monilinia laxa.</title>
        <authorList>
            <person name="De Miccolis Angelini R.M."/>
            <person name="Landi L."/>
            <person name="Abate D."/>
            <person name="Pollastro S."/>
            <person name="Romanazzi G."/>
            <person name="Faretra F."/>
        </authorList>
    </citation>
    <scope>NUCLEOTIDE SEQUENCE [LARGE SCALE GENOMIC DNA]</scope>
    <source>
        <strain evidence="2 3">Mlax316</strain>
    </source>
</reference>
<sequence length="92" mass="10603">MNVKQIFEEMIIALVWDGMKIVAFYVFVSLHTLLISWLYLCALMLLAQIDYVGMQEWYAVCQINPVFQLRRRYDGAAGVKASISTDDFVFAV</sequence>
<feature type="transmembrane region" description="Helical" evidence="1">
    <location>
        <begin position="21"/>
        <end position="47"/>
    </location>
</feature>
<organism evidence="2 3">
    <name type="scientific">Monilinia laxa</name>
    <name type="common">Brown rot fungus</name>
    <name type="synonym">Sclerotinia laxa</name>
    <dbReference type="NCBI Taxonomy" id="61186"/>
    <lineage>
        <taxon>Eukaryota</taxon>
        <taxon>Fungi</taxon>
        <taxon>Dikarya</taxon>
        <taxon>Ascomycota</taxon>
        <taxon>Pezizomycotina</taxon>
        <taxon>Leotiomycetes</taxon>
        <taxon>Helotiales</taxon>
        <taxon>Sclerotiniaceae</taxon>
        <taxon>Monilinia</taxon>
    </lineage>
</organism>
<keyword evidence="3" id="KW-1185">Reference proteome</keyword>
<dbReference type="AlphaFoldDB" id="A0A5N6K0G6"/>
<accession>A0A5N6K0G6</accession>
<keyword evidence="1" id="KW-1133">Transmembrane helix</keyword>
<keyword evidence="1" id="KW-0812">Transmembrane</keyword>
<comment type="caution">
    <text evidence="2">The sequence shown here is derived from an EMBL/GenBank/DDBJ whole genome shotgun (WGS) entry which is preliminary data.</text>
</comment>
<gene>
    <name evidence="2" type="ORF">EYC80_007177</name>
</gene>
<evidence type="ECO:0000313" key="3">
    <source>
        <dbReference type="Proteomes" id="UP000326757"/>
    </source>
</evidence>
<keyword evidence="1" id="KW-0472">Membrane</keyword>
<protein>
    <submittedName>
        <fullName evidence="2">Uncharacterized protein</fullName>
    </submittedName>
</protein>
<evidence type="ECO:0000313" key="2">
    <source>
        <dbReference type="EMBL" id="KAB8295268.1"/>
    </source>
</evidence>
<evidence type="ECO:0000256" key="1">
    <source>
        <dbReference type="SAM" id="Phobius"/>
    </source>
</evidence>
<name>A0A5N6K0G6_MONLA</name>
<dbReference type="EMBL" id="VIGI01000010">
    <property type="protein sequence ID" value="KAB8295268.1"/>
    <property type="molecule type" value="Genomic_DNA"/>
</dbReference>
<proteinExistence type="predicted"/>
<dbReference type="Proteomes" id="UP000326757">
    <property type="component" value="Unassembled WGS sequence"/>
</dbReference>